<protein>
    <recommendedName>
        <fullName evidence="3">Serine protease</fullName>
    </recommendedName>
</protein>
<organism evidence="1 2">
    <name type="scientific">Gilvimarinus algae</name>
    <dbReference type="NCBI Taxonomy" id="3058037"/>
    <lineage>
        <taxon>Bacteria</taxon>
        <taxon>Pseudomonadati</taxon>
        <taxon>Pseudomonadota</taxon>
        <taxon>Gammaproteobacteria</taxon>
        <taxon>Cellvibrionales</taxon>
        <taxon>Cellvibrionaceae</taxon>
        <taxon>Gilvimarinus</taxon>
    </lineage>
</organism>
<dbReference type="SUPFAM" id="SSF50494">
    <property type="entry name" value="Trypsin-like serine proteases"/>
    <property type="match status" value="1"/>
</dbReference>
<sequence>MQENEVIGGKIHPLSVTTVFIEMLFNETLLASGTAFFVSSSKGPVLMTNWHNLTGRNPETNECLSKHCAVPNLARVKLLGPHQPLWFKFDLERDGRPVWVEHSIYGAKVDVVGVLLSELKDYVMHYVGIDEGWCKLDVADRIHIVGYPFGMHDNFAIWATGFVASEPETNYRNLPAFLVDCRARKGQSGSLVLSLIKPGDAKLHNGKLWAAQKEMVHYLGIYSGRINNDSDLGIVWKKGCIEGYC</sequence>
<keyword evidence="2" id="KW-1185">Reference proteome</keyword>
<proteinExistence type="predicted"/>
<accession>A0ABT8TAU7</accession>
<name>A0ABT8TAU7_9GAMM</name>
<dbReference type="RefSeq" id="WP_302710874.1">
    <property type="nucleotide sequence ID" value="NZ_JAULRT010000031.1"/>
</dbReference>
<reference evidence="1" key="1">
    <citation type="submission" date="2023-07" db="EMBL/GenBank/DDBJ databases">
        <title>Gilvimarinus algae sp. nov., isolated from the surface of Kelp.</title>
        <authorList>
            <person name="Sun Y.Y."/>
            <person name="Gong Y."/>
            <person name="Du Z.J."/>
        </authorList>
    </citation>
    <scope>NUCLEOTIDE SEQUENCE</scope>
    <source>
        <strain evidence="1">SDUM040014</strain>
    </source>
</reference>
<evidence type="ECO:0008006" key="3">
    <source>
        <dbReference type="Google" id="ProtNLM"/>
    </source>
</evidence>
<dbReference type="EMBL" id="JAULRT010000031">
    <property type="protein sequence ID" value="MDO3380755.1"/>
    <property type="molecule type" value="Genomic_DNA"/>
</dbReference>
<dbReference type="Proteomes" id="UP001168380">
    <property type="component" value="Unassembled WGS sequence"/>
</dbReference>
<evidence type="ECO:0000313" key="1">
    <source>
        <dbReference type="EMBL" id="MDO3380755.1"/>
    </source>
</evidence>
<gene>
    <name evidence="1" type="ORF">QWI16_01135</name>
</gene>
<dbReference type="InterPro" id="IPR009003">
    <property type="entry name" value="Peptidase_S1_PA"/>
</dbReference>
<comment type="caution">
    <text evidence="1">The sequence shown here is derived from an EMBL/GenBank/DDBJ whole genome shotgun (WGS) entry which is preliminary data.</text>
</comment>
<evidence type="ECO:0000313" key="2">
    <source>
        <dbReference type="Proteomes" id="UP001168380"/>
    </source>
</evidence>